<dbReference type="PROSITE" id="PS00525">
    <property type="entry name" value="RIBOSOMAL_L6_1"/>
    <property type="match status" value="1"/>
</dbReference>
<comment type="subunit">
    <text evidence="4">Part of the 50S ribosomal subunit.</text>
</comment>
<sequence>MSRIGLASITIEEGVEVSVNDREVTVSGPKGEMKINLPETLEIEVKDKTINIKRTEESKQAKSDHGTYRMLIANAVFGVKNGYEKKLELVGVGYRARMEGADLVMSLGWNHPIKLITPEGLQVEVPEETKITVKGFDKQKVGEFAAKIREIRKPEPYKGKGVRYEGEYVRRKSSKSSVGDKIK</sequence>
<dbReference type="PIRSF" id="PIRSF002162">
    <property type="entry name" value="Ribosomal_L6"/>
    <property type="match status" value="1"/>
</dbReference>
<organism evidence="8 9">
    <name type="scientific">Candidatus Dojkabacteria bacterium</name>
    <dbReference type="NCBI Taxonomy" id="2099670"/>
    <lineage>
        <taxon>Bacteria</taxon>
        <taxon>Candidatus Dojkabacteria</taxon>
    </lineage>
</organism>
<reference evidence="8 9" key="1">
    <citation type="journal article" date="2020" name="Biotechnol. Biofuels">
        <title>New insights from the biogas microbiome by comprehensive genome-resolved metagenomics of nearly 1600 species originating from multiple anaerobic digesters.</title>
        <authorList>
            <person name="Campanaro S."/>
            <person name="Treu L."/>
            <person name="Rodriguez-R L.M."/>
            <person name="Kovalovszki A."/>
            <person name="Ziels R.M."/>
            <person name="Maus I."/>
            <person name="Zhu X."/>
            <person name="Kougias P.G."/>
            <person name="Basile A."/>
            <person name="Luo G."/>
            <person name="Schluter A."/>
            <person name="Konstantinidis K.T."/>
            <person name="Angelidaki I."/>
        </authorList>
    </citation>
    <scope>NUCLEOTIDE SEQUENCE [LARGE SCALE GENOMIC DNA]</scope>
    <source>
        <strain evidence="8">AS05jafATM_89</strain>
    </source>
</reference>
<name>A0A832QCP4_9BACT</name>
<dbReference type="InterPro" id="IPR036789">
    <property type="entry name" value="Ribosomal_uL6-like_a/b-dom_sf"/>
</dbReference>
<feature type="domain" description="Large ribosomal subunit protein uL6 alpha-beta" evidence="7">
    <location>
        <begin position="90"/>
        <end position="164"/>
    </location>
</feature>
<dbReference type="InterPro" id="IPR002358">
    <property type="entry name" value="Ribosomal_uL6_CS"/>
</dbReference>
<evidence type="ECO:0000256" key="2">
    <source>
        <dbReference type="ARBA" id="ARBA00022980"/>
    </source>
</evidence>
<evidence type="ECO:0000313" key="8">
    <source>
        <dbReference type="EMBL" id="HHX99740.1"/>
    </source>
</evidence>
<dbReference type="SUPFAM" id="SSF56053">
    <property type="entry name" value="Ribosomal protein L6"/>
    <property type="match status" value="2"/>
</dbReference>
<dbReference type="GO" id="GO:0002181">
    <property type="term" value="P:cytoplasmic translation"/>
    <property type="evidence" value="ECO:0007669"/>
    <property type="project" value="TreeGrafter"/>
</dbReference>
<feature type="domain" description="Large ribosomal subunit protein uL6 alpha-beta" evidence="7">
    <location>
        <begin position="13"/>
        <end position="82"/>
    </location>
</feature>
<evidence type="ECO:0000313" key="9">
    <source>
        <dbReference type="Proteomes" id="UP000576550"/>
    </source>
</evidence>
<keyword evidence="2 4" id="KW-0689">Ribosomal protein</keyword>
<proteinExistence type="inferred from homology"/>
<dbReference type="InterPro" id="IPR000702">
    <property type="entry name" value="Ribosomal_uL6-like"/>
</dbReference>
<evidence type="ECO:0000256" key="4">
    <source>
        <dbReference type="HAMAP-Rule" id="MF_01365"/>
    </source>
</evidence>
<dbReference type="PANTHER" id="PTHR11655">
    <property type="entry name" value="60S/50S RIBOSOMAL PROTEIN L6/L9"/>
    <property type="match status" value="1"/>
</dbReference>
<accession>A0A832QCP4</accession>
<comment type="caution">
    <text evidence="8">The sequence shown here is derived from an EMBL/GenBank/DDBJ whole genome shotgun (WGS) entry which is preliminary data.</text>
</comment>
<dbReference type="Proteomes" id="UP000576550">
    <property type="component" value="Unassembled WGS sequence"/>
</dbReference>
<dbReference type="HAMAP" id="MF_01365_B">
    <property type="entry name" value="Ribosomal_uL6_B"/>
    <property type="match status" value="1"/>
</dbReference>
<dbReference type="NCBIfam" id="TIGR03654">
    <property type="entry name" value="L6_bact"/>
    <property type="match status" value="1"/>
</dbReference>
<evidence type="ECO:0000256" key="3">
    <source>
        <dbReference type="ARBA" id="ARBA00023274"/>
    </source>
</evidence>
<evidence type="ECO:0000256" key="5">
    <source>
        <dbReference type="RuleBase" id="RU003869"/>
    </source>
</evidence>
<evidence type="ECO:0000259" key="7">
    <source>
        <dbReference type="Pfam" id="PF00347"/>
    </source>
</evidence>
<dbReference type="GO" id="GO:0003735">
    <property type="term" value="F:structural constituent of ribosome"/>
    <property type="evidence" value="ECO:0007669"/>
    <property type="project" value="UniProtKB-UniRule"/>
</dbReference>
<dbReference type="GO" id="GO:0019843">
    <property type="term" value="F:rRNA binding"/>
    <property type="evidence" value="ECO:0007669"/>
    <property type="project" value="UniProtKB-UniRule"/>
</dbReference>
<evidence type="ECO:0000256" key="1">
    <source>
        <dbReference type="ARBA" id="ARBA00009356"/>
    </source>
</evidence>
<dbReference type="AlphaFoldDB" id="A0A832QCP4"/>
<dbReference type="InterPro" id="IPR020040">
    <property type="entry name" value="Ribosomal_uL6_a/b-dom"/>
</dbReference>
<dbReference type="EMBL" id="DUTP01000006">
    <property type="protein sequence ID" value="HHX99740.1"/>
    <property type="molecule type" value="Genomic_DNA"/>
</dbReference>
<gene>
    <name evidence="4 8" type="primary">rplF</name>
    <name evidence="8" type="ORF">GX533_03660</name>
</gene>
<comment type="function">
    <text evidence="4 6">This protein binds to the 23S rRNA, and is important in its secondary structure. It is located near the subunit interface in the base of the L7/L12 stalk, and near the tRNA binding site of the peptidyltransferase center.</text>
</comment>
<keyword evidence="3 4" id="KW-0687">Ribonucleoprotein</keyword>
<protein>
    <recommendedName>
        <fullName evidence="4">Large ribosomal subunit protein uL6</fullName>
    </recommendedName>
</protein>
<dbReference type="GO" id="GO:0022625">
    <property type="term" value="C:cytosolic large ribosomal subunit"/>
    <property type="evidence" value="ECO:0007669"/>
    <property type="project" value="UniProtKB-UniRule"/>
</dbReference>
<dbReference type="PRINTS" id="PR00059">
    <property type="entry name" value="RIBOSOMALL6"/>
</dbReference>
<comment type="similarity">
    <text evidence="1 4 5">Belongs to the universal ribosomal protein uL6 family.</text>
</comment>
<keyword evidence="4 6" id="KW-0699">rRNA-binding</keyword>
<dbReference type="InterPro" id="IPR019906">
    <property type="entry name" value="Ribosomal_uL6_bac-type"/>
</dbReference>
<dbReference type="FunFam" id="3.90.930.12:FF:000001">
    <property type="entry name" value="50S ribosomal protein L6"/>
    <property type="match status" value="1"/>
</dbReference>
<dbReference type="Gene3D" id="3.90.930.12">
    <property type="entry name" value="Ribosomal protein L6, alpha-beta domain"/>
    <property type="match status" value="2"/>
</dbReference>
<keyword evidence="4 6" id="KW-0694">RNA-binding</keyword>
<dbReference type="Pfam" id="PF00347">
    <property type="entry name" value="Ribosomal_L6"/>
    <property type="match status" value="2"/>
</dbReference>
<dbReference type="PANTHER" id="PTHR11655:SF14">
    <property type="entry name" value="LARGE RIBOSOMAL SUBUNIT PROTEIN UL6M"/>
    <property type="match status" value="1"/>
</dbReference>
<evidence type="ECO:0000256" key="6">
    <source>
        <dbReference type="RuleBase" id="RU003870"/>
    </source>
</evidence>